<proteinExistence type="predicted"/>
<evidence type="ECO:0000259" key="9">
    <source>
        <dbReference type="PROSITE" id="PS50142"/>
    </source>
</evidence>
<keyword evidence="5" id="KW-0547">Nucleotide-binding</keyword>
<dbReference type="InParanoid" id="A0A1Z5K730"/>
<dbReference type="SUPFAM" id="SSF69065">
    <property type="entry name" value="RNase III domain-like"/>
    <property type="match status" value="2"/>
</dbReference>
<dbReference type="GO" id="GO:0005634">
    <property type="term" value="C:nucleus"/>
    <property type="evidence" value="ECO:0007669"/>
    <property type="project" value="TreeGrafter"/>
</dbReference>
<keyword evidence="11" id="KW-1185">Reference proteome</keyword>
<dbReference type="GO" id="GO:0030422">
    <property type="term" value="P:siRNA processing"/>
    <property type="evidence" value="ECO:0007669"/>
    <property type="project" value="TreeGrafter"/>
</dbReference>
<keyword evidence="3" id="KW-0540">Nuclease</keyword>
<dbReference type="EMBL" id="BDSP01000177">
    <property type="protein sequence ID" value="GAX22080.1"/>
    <property type="molecule type" value="Genomic_DNA"/>
</dbReference>
<dbReference type="GO" id="GO:0005737">
    <property type="term" value="C:cytoplasm"/>
    <property type="evidence" value="ECO:0007669"/>
    <property type="project" value="TreeGrafter"/>
</dbReference>
<keyword evidence="6" id="KW-0255">Endonuclease</keyword>
<evidence type="ECO:0000256" key="3">
    <source>
        <dbReference type="ARBA" id="ARBA00022722"/>
    </source>
</evidence>
<evidence type="ECO:0000256" key="4">
    <source>
        <dbReference type="ARBA" id="ARBA00022737"/>
    </source>
</evidence>
<evidence type="ECO:0000313" key="11">
    <source>
        <dbReference type="Proteomes" id="UP000198406"/>
    </source>
</evidence>
<feature type="domain" description="RNase III" evidence="9">
    <location>
        <begin position="1010"/>
        <end position="1064"/>
    </location>
</feature>
<organism evidence="10 11">
    <name type="scientific">Fistulifera solaris</name>
    <name type="common">Oleaginous diatom</name>
    <dbReference type="NCBI Taxonomy" id="1519565"/>
    <lineage>
        <taxon>Eukaryota</taxon>
        <taxon>Sar</taxon>
        <taxon>Stramenopiles</taxon>
        <taxon>Ochrophyta</taxon>
        <taxon>Bacillariophyta</taxon>
        <taxon>Bacillariophyceae</taxon>
        <taxon>Bacillariophycidae</taxon>
        <taxon>Naviculales</taxon>
        <taxon>Naviculaceae</taxon>
        <taxon>Fistulifera</taxon>
    </lineage>
</organism>
<comment type="caution">
    <text evidence="10">The sequence shown here is derived from an EMBL/GenBank/DDBJ whole genome shotgun (WGS) entry which is preliminary data.</text>
</comment>
<sequence>MNGIKQSPLQRKCCDSKLPFSFSFARYDGLNESRNVDEDDTSLDSLATECPVTINNDEEAVLQLYEWLQKEPSRNPVSLLMEYYDDKAQRTRLQEKKLNVRDNLRCESLSGSKMWWRFYFECPLSGMKLSSGLPQALLQNPDSTTILAEVTRTFFSSEYTTIDGCVYWDKKQAAKASCALVAILRLHPSRLGLHDEVVPLFVTEQPIPLDELKEEQCLEEGCDDQYPDWVRTIYDLGIRKPEISFHQESDLDEYDDWDLTKPTRLYCKIFVRDPIPLTVTGTSSTSKSAALQSAVQELHKHLDTNAIKRLSPHNANSNRKSILQALPQSAHYNNKLPSWASAPFERKTTYFLYELLVKTRSGRLVAEEKIPWIHSKEACTRIGLLLSKDPLSDGDACASYSDTIQFQALVEDGKLASCQVELVNRTVLQFDDDEGQNVSNSLQDLVALNELLTKWKQYGFGKQYDSAMCALAKSRYAEHECNLRDRTYMFVPLDSKSSEICIDWVCVNDIVSIRQARPLYDANYGYWMVPYLGKLDNRFPVIAVFFLGWCAFVGQGAWSSKALAFIILMWGLLGVCREPKSNFCESVISNRFLRHCGDLYAPDAIATSQAVSSNSKLIGFHVDKAKMEQLKTRFGLDLDTATFSDYYSKKYDVRIQYGHVPMIRASRINKHADANPMESTLPEPVYLVPELCFLLPLPRDLVYVLDHADSFMPFLERKIDVRRLATSAIHSCLYDSLTSTPPDSIRDVDAFSHRFTDLLDLATARSTVNAATPFERLEFLGDRVLAFFVALALTESHFRLSETHPALYDSLSTSTKNRSIARGALKIGLPRLILSKRCSWSSAYSYNHSQRGETVEFPDCFLSDVFEACVAATFLASQRCDEEFRLLKTLLEQAKLPMEGSAETISFSGKKLFESSPLGKMRSNVVKDYFSNLPSAASEKLKKGLEVVDKVLGTQLTSKAKEDDSTLSHILCSLYNAEVEYFAMYNENLCCPDLPGFAELKDTWSLLKMLNVIGCRALQLGVTNYLYERYPDITAGDLMLLFSIVVSEDTLAYIFTKNGLHHALFDDGVADNFLGHSRRAEILGQESWDLHDGWLVPGGTEEFRKRSLSNRDPVYTALRGGRLCGKTKKVGPKDTSVLIFSFHALMGAFVTTMGFDRAWNYLQPLFVEVMLLSPDEVRKFGTSSLVENYMSGS</sequence>
<reference evidence="10 11" key="1">
    <citation type="journal article" date="2015" name="Plant Cell">
        <title>Oil accumulation by the oleaginous diatom Fistulifera solaris as revealed by the genome and transcriptome.</title>
        <authorList>
            <person name="Tanaka T."/>
            <person name="Maeda Y."/>
            <person name="Veluchamy A."/>
            <person name="Tanaka M."/>
            <person name="Abida H."/>
            <person name="Marechal E."/>
            <person name="Bowler C."/>
            <person name="Muto M."/>
            <person name="Sunaga Y."/>
            <person name="Tanaka M."/>
            <person name="Yoshino T."/>
            <person name="Taniguchi T."/>
            <person name="Fukuda Y."/>
            <person name="Nemoto M."/>
            <person name="Matsumoto M."/>
            <person name="Wong P.S."/>
            <person name="Aburatani S."/>
            <person name="Fujibuchi W."/>
        </authorList>
    </citation>
    <scope>NUCLEOTIDE SEQUENCE [LARGE SCALE GENOMIC DNA]</scope>
    <source>
        <strain evidence="10 11">JPCC DA0580</strain>
    </source>
</reference>
<comment type="cofactor">
    <cofactor evidence="1">
        <name>Mn(2+)</name>
        <dbReference type="ChEBI" id="CHEBI:29035"/>
    </cofactor>
</comment>
<dbReference type="Pfam" id="PF00636">
    <property type="entry name" value="Ribonuclease_3"/>
    <property type="match status" value="1"/>
</dbReference>
<comment type="cofactor">
    <cofactor evidence="2">
        <name>Mg(2+)</name>
        <dbReference type="ChEBI" id="CHEBI:18420"/>
    </cofactor>
</comment>
<feature type="domain" description="RNase III" evidence="9">
    <location>
        <begin position="757"/>
        <end position="878"/>
    </location>
</feature>
<name>A0A1Z5K730_FISSO</name>
<keyword evidence="4" id="KW-0677">Repeat</keyword>
<dbReference type="InterPro" id="IPR036085">
    <property type="entry name" value="PAZ_dom_sf"/>
</dbReference>
<dbReference type="GO" id="GO:0003723">
    <property type="term" value="F:RNA binding"/>
    <property type="evidence" value="ECO:0007669"/>
    <property type="project" value="InterPro"/>
</dbReference>
<keyword evidence="7" id="KW-0378">Hydrolase</keyword>
<evidence type="ECO:0000313" key="10">
    <source>
        <dbReference type="EMBL" id="GAX22080.1"/>
    </source>
</evidence>
<dbReference type="OrthoDB" id="416741at2759"/>
<evidence type="ECO:0000256" key="5">
    <source>
        <dbReference type="ARBA" id="ARBA00022741"/>
    </source>
</evidence>
<evidence type="ECO:0000256" key="6">
    <source>
        <dbReference type="ARBA" id="ARBA00022759"/>
    </source>
</evidence>
<accession>A0A1Z5K730</accession>
<evidence type="ECO:0000256" key="7">
    <source>
        <dbReference type="ARBA" id="ARBA00022801"/>
    </source>
</evidence>
<dbReference type="InterPro" id="IPR000999">
    <property type="entry name" value="RNase_III_dom"/>
</dbReference>
<dbReference type="GO" id="GO:0070578">
    <property type="term" value="C:RISC-loading complex"/>
    <property type="evidence" value="ECO:0007669"/>
    <property type="project" value="TreeGrafter"/>
</dbReference>
<evidence type="ECO:0000256" key="8">
    <source>
        <dbReference type="ARBA" id="ARBA00023211"/>
    </source>
</evidence>
<dbReference type="PANTHER" id="PTHR14950">
    <property type="entry name" value="DICER-RELATED"/>
    <property type="match status" value="1"/>
</dbReference>
<evidence type="ECO:0000256" key="2">
    <source>
        <dbReference type="ARBA" id="ARBA00001946"/>
    </source>
</evidence>
<protein>
    <recommendedName>
        <fullName evidence="9">RNase III domain-containing protein</fullName>
    </recommendedName>
</protein>
<dbReference type="GO" id="GO:0004530">
    <property type="term" value="F:deoxyribonuclease I activity"/>
    <property type="evidence" value="ECO:0007669"/>
    <property type="project" value="TreeGrafter"/>
</dbReference>
<keyword evidence="8" id="KW-0464">Manganese</keyword>
<dbReference type="AlphaFoldDB" id="A0A1Z5K730"/>
<dbReference type="GO" id="GO:0031054">
    <property type="term" value="P:pre-miRNA processing"/>
    <property type="evidence" value="ECO:0007669"/>
    <property type="project" value="TreeGrafter"/>
</dbReference>
<evidence type="ECO:0000256" key="1">
    <source>
        <dbReference type="ARBA" id="ARBA00001936"/>
    </source>
</evidence>
<dbReference type="PROSITE" id="PS50142">
    <property type="entry name" value="RNASE_3_2"/>
    <property type="match status" value="2"/>
</dbReference>
<gene>
    <name evidence="10" type="ORF">FisN_6Hh328</name>
</gene>
<dbReference type="GO" id="GO:0004525">
    <property type="term" value="F:ribonuclease III activity"/>
    <property type="evidence" value="ECO:0007669"/>
    <property type="project" value="InterPro"/>
</dbReference>
<dbReference type="InterPro" id="IPR036389">
    <property type="entry name" value="RNase_III_sf"/>
</dbReference>
<dbReference type="SUPFAM" id="SSF101690">
    <property type="entry name" value="PAZ domain"/>
    <property type="match status" value="1"/>
</dbReference>
<dbReference type="Proteomes" id="UP000198406">
    <property type="component" value="Unassembled WGS sequence"/>
</dbReference>
<dbReference type="PROSITE" id="PS00517">
    <property type="entry name" value="RNASE_3_1"/>
    <property type="match status" value="1"/>
</dbReference>
<dbReference type="CDD" id="cd00593">
    <property type="entry name" value="RIBOc"/>
    <property type="match status" value="1"/>
</dbReference>
<dbReference type="Gene3D" id="2.170.260.10">
    <property type="entry name" value="paz domain"/>
    <property type="match status" value="1"/>
</dbReference>
<dbReference type="InterPro" id="IPR003100">
    <property type="entry name" value="PAZ_dom"/>
</dbReference>
<dbReference type="PANTHER" id="PTHR14950:SF37">
    <property type="entry name" value="ENDORIBONUCLEASE DICER"/>
    <property type="match status" value="1"/>
</dbReference>
<dbReference type="SMART" id="SM00535">
    <property type="entry name" value="RIBOc"/>
    <property type="match status" value="2"/>
</dbReference>
<dbReference type="Pfam" id="PF02170">
    <property type="entry name" value="PAZ"/>
    <property type="match status" value="1"/>
</dbReference>
<dbReference type="GO" id="GO:0000166">
    <property type="term" value="F:nucleotide binding"/>
    <property type="evidence" value="ECO:0007669"/>
    <property type="project" value="UniProtKB-KW"/>
</dbReference>
<dbReference type="Gene3D" id="1.10.1520.10">
    <property type="entry name" value="Ribonuclease III domain"/>
    <property type="match status" value="2"/>
</dbReference>